<evidence type="ECO:0000313" key="2">
    <source>
        <dbReference type="EMBL" id="KTD55268.1"/>
    </source>
</evidence>
<dbReference type="eggNOG" id="ENOG503392P">
    <property type="taxonomic scope" value="Bacteria"/>
</dbReference>
<feature type="transmembrane region" description="Helical" evidence="1">
    <location>
        <begin position="71"/>
        <end position="94"/>
    </location>
</feature>
<keyword evidence="1" id="KW-0472">Membrane</keyword>
<evidence type="ECO:0000313" key="3">
    <source>
        <dbReference type="Proteomes" id="UP000054621"/>
    </source>
</evidence>
<protein>
    <submittedName>
        <fullName evidence="2">Uncharacterized protein</fullName>
    </submittedName>
</protein>
<feature type="transmembrane region" description="Helical" evidence="1">
    <location>
        <begin position="6"/>
        <end position="25"/>
    </location>
</feature>
<comment type="caution">
    <text evidence="2">The sequence shown here is derived from an EMBL/GenBank/DDBJ whole genome shotgun (WGS) entry which is preliminary data.</text>
</comment>
<accession>A0A0W0YF46</accession>
<name>A0A0W0YF46_9GAMM</name>
<keyword evidence="1" id="KW-0812">Transmembrane</keyword>
<feature type="transmembrane region" description="Helical" evidence="1">
    <location>
        <begin position="99"/>
        <end position="120"/>
    </location>
</feature>
<dbReference type="Pfam" id="PF22285">
    <property type="entry name" value="DUF6962"/>
    <property type="match status" value="1"/>
</dbReference>
<evidence type="ECO:0000256" key="1">
    <source>
        <dbReference type="SAM" id="Phobius"/>
    </source>
</evidence>
<organism evidence="2 3">
    <name type="scientific">Legionella sainthelensi</name>
    <dbReference type="NCBI Taxonomy" id="28087"/>
    <lineage>
        <taxon>Bacteria</taxon>
        <taxon>Pseudomonadati</taxon>
        <taxon>Pseudomonadota</taxon>
        <taxon>Gammaproteobacteria</taxon>
        <taxon>Legionellales</taxon>
        <taxon>Legionellaceae</taxon>
        <taxon>Legionella</taxon>
    </lineage>
</organism>
<dbReference type="RefSeq" id="WP_027272570.1">
    <property type="nucleotide sequence ID" value="NZ_CAAAJE010000013.1"/>
</dbReference>
<reference evidence="2 3" key="1">
    <citation type="submission" date="2015-11" db="EMBL/GenBank/DDBJ databases">
        <title>Genomic analysis of 38 Legionella species identifies large and diverse effector repertoires.</title>
        <authorList>
            <person name="Burstein D."/>
            <person name="Amaro F."/>
            <person name="Zusman T."/>
            <person name="Lifshitz Z."/>
            <person name="Cohen O."/>
            <person name="Gilbert J.A."/>
            <person name="Pupko T."/>
            <person name="Shuman H.A."/>
            <person name="Segal G."/>
        </authorList>
    </citation>
    <scope>NUCLEOTIDE SEQUENCE [LARGE SCALE GENOMIC DNA]</scope>
    <source>
        <strain evidence="2 3">Mt.St.Helens-4</strain>
    </source>
</reference>
<dbReference type="EMBL" id="LNYV01000036">
    <property type="protein sequence ID" value="KTD55268.1"/>
    <property type="molecule type" value="Genomic_DNA"/>
</dbReference>
<dbReference type="Proteomes" id="UP000054621">
    <property type="component" value="Unassembled WGS sequence"/>
</dbReference>
<gene>
    <name evidence="2" type="ORF">Lsai_2860</name>
</gene>
<keyword evidence="1" id="KW-1133">Transmembrane helix</keyword>
<feature type="transmembrane region" description="Helical" evidence="1">
    <location>
        <begin position="37"/>
        <end position="59"/>
    </location>
</feature>
<sequence length="211" mass="24504">MTEIYVAITDFFITFVCLGFTWMIWQYRHGNSPFVGIWILFFLSIAFSSFLGGVVHGFFANEESLYYKCLWIFTLLSLGVTAVSCWILGGYYLFKIDRLFIWILFVILLYLPYSVIVIFFTQNYAVAMYNYLPALVFLLIANLIVLKKDKKVFCLWIIAGICISFLAAYIQQSQVSFSVNIHYNSVYHLIQVIALFMIFKGVTLQLPPKRT</sequence>
<feature type="transmembrane region" description="Helical" evidence="1">
    <location>
        <begin position="153"/>
        <end position="171"/>
    </location>
</feature>
<feature type="transmembrane region" description="Helical" evidence="1">
    <location>
        <begin position="126"/>
        <end position="146"/>
    </location>
</feature>
<dbReference type="PATRIC" id="fig|28087.4.peg.3074"/>
<dbReference type="InterPro" id="IPR054235">
    <property type="entry name" value="DUF6962"/>
</dbReference>
<proteinExistence type="predicted"/>
<dbReference type="STRING" id="28087.Lsai_2860"/>
<dbReference type="OrthoDB" id="583260at2"/>
<feature type="transmembrane region" description="Helical" evidence="1">
    <location>
        <begin position="186"/>
        <end position="206"/>
    </location>
</feature>
<dbReference type="AlphaFoldDB" id="A0A0W0YF46"/>